<dbReference type="SUPFAM" id="SSF53474">
    <property type="entry name" value="alpha/beta-Hydrolases"/>
    <property type="match status" value="1"/>
</dbReference>
<evidence type="ECO:0000259" key="4">
    <source>
        <dbReference type="Pfam" id="PF02230"/>
    </source>
</evidence>
<dbReference type="InterPro" id="IPR029058">
    <property type="entry name" value="AB_hydrolase_fold"/>
</dbReference>
<evidence type="ECO:0000256" key="3">
    <source>
        <dbReference type="ARBA" id="ARBA00022801"/>
    </source>
</evidence>
<dbReference type="PANTHER" id="PTHR10655">
    <property type="entry name" value="LYSOPHOSPHOLIPASE-RELATED"/>
    <property type="match status" value="1"/>
</dbReference>
<evidence type="ECO:0000313" key="6">
    <source>
        <dbReference type="Proteomes" id="UP001627154"/>
    </source>
</evidence>
<dbReference type="Gene3D" id="3.40.50.1820">
    <property type="entry name" value="alpha/beta hydrolase"/>
    <property type="match status" value="1"/>
</dbReference>
<dbReference type="Proteomes" id="UP001627154">
    <property type="component" value="Unassembled WGS sequence"/>
</dbReference>
<protein>
    <recommendedName>
        <fullName evidence="2">palmitoyl-protein hydrolase</fullName>
        <ecNumber evidence="2">3.1.2.22</ecNumber>
    </recommendedName>
</protein>
<dbReference type="InterPro" id="IPR003140">
    <property type="entry name" value="PLipase/COase/thioEstase"/>
</dbReference>
<feature type="domain" description="Phospholipase/carboxylesterase/thioesterase" evidence="4">
    <location>
        <begin position="19"/>
        <end position="234"/>
    </location>
</feature>
<keyword evidence="3" id="KW-0378">Hydrolase</keyword>
<evidence type="ECO:0000313" key="5">
    <source>
        <dbReference type="EMBL" id="KAL3397321.1"/>
    </source>
</evidence>
<accession>A0ABD2WWD5</accession>
<keyword evidence="6" id="KW-1185">Reference proteome</keyword>
<dbReference type="EC" id="3.1.2.22" evidence="2"/>
<comment type="caution">
    <text evidence="5">The sequence shown here is derived from an EMBL/GenBank/DDBJ whole genome shotgun (WGS) entry which is preliminary data.</text>
</comment>
<proteinExistence type="inferred from homology"/>
<dbReference type="EMBL" id="JBJJXI010000066">
    <property type="protein sequence ID" value="KAL3397321.1"/>
    <property type="molecule type" value="Genomic_DNA"/>
</dbReference>
<reference evidence="5 6" key="1">
    <citation type="journal article" date="2024" name="bioRxiv">
        <title>A reference genome for Trichogramma kaykai: A tiny desert-dwelling parasitoid wasp with competing sex-ratio distorters.</title>
        <authorList>
            <person name="Culotta J."/>
            <person name="Lindsey A.R."/>
        </authorList>
    </citation>
    <scope>NUCLEOTIDE SEQUENCE [LARGE SCALE GENOMIC DNA]</scope>
    <source>
        <strain evidence="5 6">KSX58</strain>
    </source>
</reference>
<dbReference type="GO" id="GO:0008474">
    <property type="term" value="F:palmitoyl-(protein) hydrolase activity"/>
    <property type="evidence" value="ECO:0007669"/>
    <property type="project" value="UniProtKB-EC"/>
</dbReference>
<dbReference type="AlphaFoldDB" id="A0ABD2WWD5"/>
<name>A0ABD2WWD5_9HYME</name>
<gene>
    <name evidence="5" type="ORF">TKK_008887</name>
</gene>
<comment type="similarity">
    <text evidence="1">Belongs to the AB hydrolase superfamily. AB hydrolase 2 family.</text>
</comment>
<organism evidence="5 6">
    <name type="scientific">Trichogramma kaykai</name>
    <dbReference type="NCBI Taxonomy" id="54128"/>
    <lineage>
        <taxon>Eukaryota</taxon>
        <taxon>Metazoa</taxon>
        <taxon>Ecdysozoa</taxon>
        <taxon>Arthropoda</taxon>
        <taxon>Hexapoda</taxon>
        <taxon>Insecta</taxon>
        <taxon>Pterygota</taxon>
        <taxon>Neoptera</taxon>
        <taxon>Endopterygota</taxon>
        <taxon>Hymenoptera</taxon>
        <taxon>Apocrita</taxon>
        <taxon>Proctotrupomorpha</taxon>
        <taxon>Chalcidoidea</taxon>
        <taxon>Trichogrammatidae</taxon>
        <taxon>Trichogramma</taxon>
    </lineage>
</organism>
<evidence type="ECO:0000256" key="1">
    <source>
        <dbReference type="ARBA" id="ARBA00006499"/>
    </source>
</evidence>
<dbReference type="PANTHER" id="PTHR10655:SF17">
    <property type="entry name" value="LYSOPHOSPHOLIPASE-LIKE PROTEIN 1"/>
    <property type="match status" value="1"/>
</dbReference>
<evidence type="ECO:0000256" key="2">
    <source>
        <dbReference type="ARBA" id="ARBA00012423"/>
    </source>
</evidence>
<sequence>MTEVDDEKVFPLRIHIPRANIVKSERPNTATLILFHGSGGNGEDFKQWLDILNRKELRFPHIKIIYPTAPIQTYTANGGLPSNIWFDRRNVSIDAPELKHSIDIMCNKASELIHREIAGGIPPSRIIIGGFSMGGCLALHLAYRFKRGLGGCIAISSFLSEKSLVYESLKFDSSTKYPELLMLHGIEDNVVPLQWGESTFNKLQTLGVKGRMLAINSASHDIDETNLKYFKSWVKDKLR</sequence>
<dbReference type="InterPro" id="IPR050565">
    <property type="entry name" value="LYPA1-2/EST-like"/>
</dbReference>
<dbReference type="Pfam" id="PF02230">
    <property type="entry name" value="Abhydrolase_2"/>
    <property type="match status" value="1"/>
</dbReference>